<dbReference type="OMA" id="AMIVVHP"/>
<evidence type="ECO:0000256" key="1">
    <source>
        <dbReference type="ARBA" id="ARBA00022687"/>
    </source>
</evidence>
<dbReference type="GO" id="GO:0031982">
    <property type="term" value="C:vesicle"/>
    <property type="evidence" value="ECO:0007669"/>
    <property type="project" value="TreeGrafter"/>
</dbReference>
<dbReference type="SUPFAM" id="SSF54236">
    <property type="entry name" value="Ubiquitin-like"/>
    <property type="match status" value="1"/>
</dbReference>
<proteinExistence type="predicted"/>
<accession>K3X1V6</accession>
<dbReference type="EMBL" id="GL376606">
    <property type="status" value="NOT_ANNOTATED_CDS"/>
    <property type="molecule type" value="Genomic_DNA"/>
</dbReference>
<reference evidence="5" key="1">
    <citation type="journal article" date="2010" name="Genome Biol.">
        <title>Genome sequence of the necrotrophic plant pathogen Pythium ultimum reveals original pathogenicity mechanisms and effector repertoire.</title>
        <authorList>
            <person name="Levesque C.A."/>
            <person name="Brouwer H."/>
            <person name="Cano L."/>
            <person name="Hamilton J.P."/>
            <person name="Holt C."/>
            <person name="Huitema E."/>
            <person name="Raffaele S."/>
            <person name="Robideau G.P."/>
            <person name="Thines M."/>
            <person name="Win J."/>
            <person name="Zerillo M.M."/>
            <person name="Beakes G.W."/>
            <person name="Boore J.L."/>
            <person name="Busam D."/>
            <person name="Dumas B."/>
            <person name="Ferriera S."/>
            <person name="Fuerstenberg S.I."/>
            <person name="Gachon C.M."/>
            <person name="Gaulin E."/>
            <person name="Govers F."/>
            <person name="Grenville-Briggs L."/>
            <person name="Horner N."/>
            <person name="Hostetler J."/>
            <person name="Jiang R.H."/>
            <person name="Johnson J."/>
            <person name="Krajaejun T."/>
            <person name="Lin H."/>
            <person name="Meijer H.J."/>
            <person name="Moore B."/>
            <person name="Morris P."/>
            <person name="Phuntmart V."/>
            <person name="Puiu D."/>
            <person name="Shetty J."/>
            <person name="Stajich J.E."/>
            <person name="Tripathy S."/>
            <person name="Wawra S."/>
            <person name="van West P."/>
            <person name="Whitty B.R."/>
            <person name="Coutinho P.M."/>
            <person name="Henrissat B."/>
            <person name="Martin F."/>
            <person name="Thomas P.D."/>
            <person name="Tyler B.M."/>
            <person name="De Vries R.P."/>
            <person name="Kamoun S."/>
            <person name="Yandell M."/>
            <person name="Tisserat N."/>
            <person name="Buell C.R."/>
        </authorList>
    </citation>
    <scope>NUCLEOTIDE SEQUENCE</scope>
    <source>
        <strain evidence="5">DAOM:BR144</strain>
    </source>
</reference>
<dbReference type="Pfam" id="PF00778">
    <property type="entry name" value="DIX"/>
    <property type="match status" value="1"/>
</dbReference>
<dbReference type="InParanoid" id="K3X1V6"/>
<dbReference type="Gene3D" id="2.40.240.130">
    <property type="match status" value="1"/>
</dbReference>
<dbReference type="GO" id="GO:0072318">
    <property type="term" value="P:clathrin coat disassembly"/>
    <property type="evidence" value="ECO:0007669"/>
    <property type="project" value="TreeGrafter"/>
</dbReference>
<dbReference type="AlphaFoldDB" id="K3X1V6"/>
<reference evidence="5" key="2">
    <citation type="submission" date="2010-04" db="EMBL/GenBank/DDBJ databases">
        <authorList>
            <person name="Buell R."/>
            <person name="Hamilton J."/>
            <person name="Hostetler J."/>
        </authorList>
    </citation>
    <scope>NUCLEOTIDE SEQUENCE [LARGE SCALE GENOMIC DNA]</scope>
    <source>
        <strain evidence="5">DAOM:BR144</strain>
    </source>
</reference>
<feature type="compositionally biased region" description="Basic and acidic residues" evidence="2">
    <location>
        <begin position="309"/>
        <end position="335"/>
    </location>
</feature>
<dbReference type="InterPro" id="IPR038207">
    <property type="entry name" value="DIX_dom_sf"/>
</dbReference>
<dbReference type="GO" id="GO:0016055">
    <property type="term" value="P:Wnt signaling pathway"/>
    <property type="evidence" value="ECO:0007669"/>
    <property type="project" value="UniProtKB-KW"/>
</dbReference>
<dbReference type="GO" id="GO:0072583">
    <property type="term" value="P:clathrin-dependent endocytosis"/>
    <property type="evidence" value="ECO:0007669"/>
    <property type="project" value="TreeGrafter"/>
</dbReference>
<feature type="region of interest" description="Disordered" evidence="2">
    <location>
        <begin position="305"/>
        <end position="335"/>
    </location>
</feature>
<dbReference type="GO" id="GO:0005737">
    <property type="term" value="C:cytoplasm"/>
    <property type="evidence" value="ECO:0007669"/>
    <property type="project" value="TreeGrafter"/>
</dbReference>
<evidence type="ECO:0000259" key="3">
    <source>
        <dbReference type="Pfam" id="PF00778"/>
    </source>
</evidence>
<dbReference type="CDD" id="cd06257">
    <property type="entry name" value="DnaJ"/>
    <property type="match status" value="1"/>
</dbReference>
<keyword evidence="5" id="KW-1185">Reference proteome</keyword>
<feature type="compositionally biased region" description="Polar residues" evidence="2">
    <location>
        <begin position="121"/>
        <end position="145"/>
    </location>
</feature>
<dbReference type="SUPFAM" id="SSF46565">
    <property type="entry name" value="Chaperone J-domain"/>
    <property type="match status" value="1"/>
</dbReference>
<name>K3X1V6_GLOUD</name>
<dbReference type="eggNOG" id="KOG0431">
    <property type="taxonomic scope" value="Eukaryota"/>
</dbReference>
<evidence type="ECO:0000313" key="5">
    <source>
        <dbReference type="Proteomes" id="UP000019132"/>
    </source>
</evidence>
<keyword evidence="1" id="KW-0879">Wnt signaling pathway</keyword>
<feature type="region of interest" description="Disordered" evidence="2">
    <location>
        <begin position="115"/>
        <end position="284"/>
    </location>
</feature>
<reference evidence="4" key="3">
    <citation type="submission" date="2015-02" db="UniProtKB">
        <authorList>
            <consortium name="EnsemblProtists"/>
        </authorList>
    </citation>
    <scope>IDENTIFICATION</scope>
    <source>
        <strain evidence="4">DAOM BR144</strain>
    </source>
</reference>
<dbReference type="VEuPathDB" id="FungiDB:PYU1_G011180"/>
<evidence type="ECO:0000313" key="4">
    <source>
        <dbReference type="EnsemblProtists" id="PYU1_T011205"/>
    </source>
</evidence>
<organism evidence="4 5">
    <name type="scientific">Globisporangium ultimum (strain ATCC 200006 / CBS 805.95 / DAOM BR144)</name>
    <name type="common">Pythium ultimum</name>
    <dbReference type="NCBI Taxonomy" id="431595"/>
    <lineage>
        <taxon>Eukaryota</taxon>
        <taxon>Sar</taxon>
        <taxon>Stramenopiles</taxon>
        <taxon>Oomycota</taxon>
        <taxon>Peronosporomycetes</taxon>
        <taxon>Pythiales</taxon>
        <taxon>Pythiaceae</taxon>
        <taxon>Globisporangium</taxon>
    </lineage>
</organism>
<feature type="domain" description="DIX" evidence="3">
    <location>
        <begin position="9"/>
        <end position="92"/>
    </location>
</feature>
<feature type="compositionally biased region" description="Low complexity" evidence="2">
    <location>
        <begin position="256"/>
        <end position="269"/>
    </location>
</feature>
<protein>
    <recommendedName>
        <fullName evidence="3">DIX domain-containing protein</fullName>
    </recommendedName>
</protein>
<dbReference type="InterPro" id="IPR029071">
    <property type="entry name" value="Ubiquitin-like_domsf"/>
</dbReference>
<feature type="compositionally biased region" description="Low complexity" evidence="2">
    <location>
        <begin position="168"/>
        <end position="189"/>
    </location>
</feature>
<feature type="compositionally biased region" description="Polar residues" evidence="2">
    <location>
        <begin position="226"/>
        <end position="240"/>
    </location>
</feature>
<dbReference type="Proteomes" id="UP000019132">
    <property type="component" value="Unassembled WGS sequence"/>
</dbReference>
<evidence type="ECO:0000256" key="2">
    <source>
        <dbReference type="SAM" id="MobiDB-lite"/>
    </source>
</evidence>
<feature type="compositionally biased region" description="Low complexity" evidence="2">
    <location>
        <begin position="212"/>
        <end position="222"/>
    </location>
</feature>
<dbReference type="PANTHER" id="PTHR23172:SF19">
    <property type="entry name" value="J DOMAIN-CONTAINING PROTEIN"/>
    <property type="match status" value="1"/>
</dbReference>
<dbReference type="PANTHER" id="PTHR23172">
    <property type="entry name" value="AUXILIN/CYCLIN G-ASSOCIATED KINASE-RELATED"/>
    <property type="match status" value="1"/>
</dbReference>
<dbReference type="InterPro" id="IPR001158">
    <property type="entry name" value="DIX"/>
</dbReference>
<dbReference type="HOGENOM" id="CLU_048213_0_0_1"/>
<dbReference type="Gene3D" id="1.10.287.110">
    <property type="entry name" value="DnaJ domain"/>
    <property type="match status" value="1"/>
</dbReference>
<dbReference type="GO" id="GO:0030276">
    <property type="term" value="F:clathrin binding"/>
    <property type="evidence" value="ECO:0007669"/>
    <property type="project" value="TreeGrafter"/>
</dbReference>
<dbReference type="InterPro" id="IPR001623">
    <property type="entry name" value="DnaJ_domain"/>
</dbReference>
<dbReference type="EnsemblProtists" id="PYU1_T011205">
    <property type="protein sequence ID" value="PYU1_T011205"/>
    <property type="gene ID" value="PYU1_G011180"/>
</dbReference>
<dbReference type="InterPro" id="IPR036869">
    <property type="entry name" value="J_dom_sf"/>
</dbReference>
<sequence length="457" mass="50415">MDSSGIWAFYYIQGEDGEDRSHPNAFKIPANADVTLADVLRHFPLKDPAQFHFRFRINVASKTGGGNTFFWLDITNPSQKIPLVNGRVICKLLRLARLAKVGLIFKRKPVLKWSNDAKPRNSLSSTDAQGSTKTSVQPLSRQQSGGEAPFHRSSSSPAFEKDRPAKYSDGNGNSSKTSSGNSSRTNSGSQAKVEQTAPAESFEDFLSGGGQPSSSQSAQKPPVNLMNDSGWNDAPTTSQKPKSDFLSSMDPLAQVNNASSNRPAASSAPTEQPKFDDDNGQTVGPVTMAEMKKYAASTSDGSNVYNPKFVDKSTKSDHVRRAMEERERQVQMDVEKAREDLRQREETARNMNVMKENAALVLGPKLKAWAEDNGRTKNIRTLLSTMHQVMWEGSKWTEVNMGKLLQPADVKKNYRKAMIVVHPDKSGGRNAEQLLIAERIFAAVNTAWDEFIKTNPC</sequence>
<dbReference type="STRING" id="431595.K3X1V6"/>